<dbReference type="PROSITE" id="PS00463">
    <property type="entry name" value="ZN2_CY6_FUNGAL_1"/>
    <property type="match status" value="1"/>
</dbReference>
<dbReference type="GO" id="GO:0008270">
    <property type="term" value="F:zinc ion binding"/>
    <property type="evidence" value="ECO:0007669"/>
    <property type="project" value="InterPro"/>
</dbReference>
<dbReference type="CDD" id="cd00067">
    <property type="entry name" value="GAL4"/>
    <property type="match status" value="1"/>
</dbReference>
<dbReference type="SUPFAM" id="SSF57701">
    <property type="entry name" value="Zn2/Cys6 DNA-binding domain"/>
    <property type="match status" value="1"/>
</dbReference>
<dbReference type="InterPro" id="IPR001138">
    <property type="entry name" value="Zn2Cys6_DnaBD"/>
</dbReference>
<dbReference type="eggNOG" id="ENOG502QTA0">
    <property type="taxonomic scope" value="Eukaryota"/>
</dbReference>
<evidence type="ECO:0000256" key="2">
    <source>
        <dbReference type="ARBA" id="ARBA00022723"/>
    </source>
</evidence>
<organism evidence="9 11">
    <name type="scientific">Schizosaccharomyces japonicus (strain yFS275 / FY16936)</name>
    <name type="common">Fission yeast</name>
    <dbReference type="NCBI Taxonomy" id="402676"/>
    <lineage>
        <taxon>Eukaryota</taxon>
        <taxon>Fungi</taxon>
        <taxon>Dikarya</taxon>
        <taxon>Ascomycota</taxon>
        <taxon>Taphrinomycotina</taxon>
        <taxon>Schizosaccharomycetes</taxon>
        <taxon>Schizosaccharomycetales</taxon>
        <taxon>Schizosaccharomycetaceae</taxon>
        <taxon>Schizosaccharomyces</taxon>
    </lineage>
</organism>
<evidence type="ECO:0000313" key="9">
    <source>
        <dbReference type="EMBL" id="EEB08384.1"/>
    </source>
</evidence>
<evidence type="ECO:0000313" key="10">
    <source>
        <dbReference type="JaponicusDB" id="SJAG_03538"/>
    </source>
</evidence>
<dbReference type="GO" id="GO:0045944">
    <property type="term" value="P:positive regulation of transcription by RNA polymerase II"/>
    <property type="evidence" value="ECO:0000318"/>
    <property type="project" value="GO_Central"/>
</dbReference>
<name>B6K4H7_SCHJY</name>
<accession>B6K4H7</accession>
<dbReference type="GO" id="GO:0031047">
    <property type="term" value="P:regulatory ncRNA-mediated gene silencing"/>
    <property type="evidence" value="ECO:0007669"/>
    <property type="project" value="EnsemblFungi"/>
</dbReference>
<dbReference type="GO" id="GO:0006351">
    <property type="term" value="P:DNA-templated transcription"/>
    <property type="evidence" value="ECO:0007669"/>
    <property type="project" value="InterPro"/>
</dbReference>
<dbReference type="STRING" id="402676.B6K4H7"/>
<keyword evidence="7" id="KW-0539">Nucleus</keyword>
<dbReference type="Gene3D" id="4.10.240.10">
    <property type="entry name" value="Zn(2)-C6 fungal-type DNA-binding domain"/>
    <property type="match status" value="1"/>
</dbReference>
<protein>
    <submittedName>
        <fullName evidence="9">Transcription factor Thi1</fullName>
    </submittedName>
</protein>
<dbReference type="GO" id="GO:0005634">
    <property type="term" value="C:nucleus"/>
    <property type="evidence" value="ECO:0000318"/>
    <property type="project" value="GO_Central"/>
</dbReference>
<dbReference type="Proteomes" id="UP000001744">
    <property type="component" value="Unassembled WGS sequence"/>
</dbReference>
<keyword evidence="3" id="KW-0862">Zinc</keyword>
<dbReference type="InterPro" id="IPR036864">
    <property type="entry name" value="Zn2-C6_fun-type_DNA-bd_sf"/>
</dbReference>
<gene>
    <name evidence="10" type="primary">thi1</name>
    <name evidence="9" type="ORF">SJAG_03538</name>
</gene>
<keyword evidence="11" id="KW-1185">Reference proteome</keyword>
<comment type="subcellular location">
    <subcellularLocation>
        <location evidence="1">Nucleus</location>
    </subcellularLocation>
</comment>
<dbReference type="InterPro" id="IPR007219">
    <property type="entry name" value="XnlR_reg_dom"/>
</dbReference>
<dbReference type="RefSeq" id="XP_002174677.1">
    <property type="nucleotide sequence ID" value="XM_002174641.2"/>
</dbReference>
<keyword evidence="2" id="KW-0479">Metal-binding</keyword>
<dbReference type="PANTHER" id="PTHR47540:SF1">
    <property type="entry name" value="ACTIVATOR OF STRESS GENES 1-RELATED"/>
    <property type="match status" value="1"/>
</dbReference>
<dbReference type="GeneID" id="7048796"/>
<dbReference type="GO" id="GO:0003677">
    <property type="term" value="F:DNA binding"/>
    <property type="evidence" value="ECO:0007669"/>
    <property type="project" value="UniProtKB-KW"/>
</dbReference>
<reference evidence="9 11" key="1">
    <citation type="journal article" date="2011" name="Science">
        <title>Comparative functional genomics of the fission yeasts.</title>
        <authorList>
            <person name="Rhind N."/>
            <person name="Chen Z."/>
            <person name="Yassour M."/>
            <person name="Thompson D.A."/>
            <person name="Haas B.J."/>
            <person name="Habib N."/>
            <person name="Wapinski I."/>
            <person name="Roy S."/>
            <person name="Lin M.F."/>
            <person name="Heiman D.I."/>
            <person name="Young S.K."/>
            <person name="Furuya K."/>
            <person name="Guo Y."/>
            <person name="Pidoux A."/>
            <person name="Chen H.M."/>
            <person name="Robbertse B."/>
            <person name="Goldberg J.M."/>
            <person name="Aoki K."/>
            <person name="Bayne E.H."/>
            <person name="Berlin A.M."/>
            <person name="Desjardins C.A."/>
            <person name="Dobbs E."/>
            <person name="Dukaj L."/>
            <person name="Fan L."/>
            <person name="FitzGerald M.G."/>
            <person name="French C."/>
            <person name="Gujja S."/>
            <person name="Hansen K."/>
            <person name="Keifenheim D."/>
            <person name="Levin J.Z."/>
            <person name="Mosher R.A."/>
            <person name="Mueller C.A."/>
            <person name="Pfiffner J."/>
            <person name="Priest M."/>
            <person name="Russ C."/>
            <person name="Smialowska A."/>
            <person name="Swoboda P."/>
            <person name="Sykes S.M."/>
            <person name="Vaughn M."/>
            <person name="Vengrova S."/>
            <person name="Yoder R."/>
            <person name="Zeng Q."/>
            <person name="Allshire R."/>
            <person name="Baulcombe D."/>
            <person name="Birren B.W."/>
            <person name="Brown W."/>
            <person name="Ekwall K."/>
            <person name="Kellis M."/>
            <person name="Leatherwood J."/>
            <person name="Levin H."/>
            <person name="Margalit H."/>
            <person name="Martienssen R."/>
            <person name="Nieduszynski C.A."/>
            <person name="Spatafora J.W."/>
            <person name="Friedman N."/>
            <person name="Dalgaard J.Z."/>
            <person name="Baumann P."/>
            <person name="Niki H."/>
            <person name="Regev A."/>
            <person name="Nusbaum C."/>
        </authorList>
    </citation>
    <scope>NUCLEOTIDE SEQUENCE [LARGE SCALE GENOMIC DNA]</scope>
    <source>
        <strain evidence="11">yFS275 / FY16936</strain>
    </source>
</reference>
<evidence type="ECO:0000256" key="4">
    <source>
        <dbReference type="ARBA" id="ARBA00023015"/>
    </source>
</evidence>
<dbReference type="InterPro" id="IPR051711">
    <property type="entry name" value="Stress_Response_Reg"/>
</dbReference>
<dbReference type="VEuPathDB" id="FungiDB:SJAG_03538"/>
<evidence type="ECO:0000256" key="3">
    <source>
        <dbReference type="ARBA" id="ARBA00022833"/>
    </source>
</evidence>
<dbReference type="PROSITE" id="PS50048">
    <property type="entry name" value="ZN2_CY6_FUNGAL_2"/>
    <property type="match status" value="1"/>
</dbReference>
<proteinExistence type="predicted"/>
<dbReference type="Pfam" id="PF04082">
    <property type="entry name" value="Fungal_trans"/>
    <property type="match status" value="1"/>
</dbReference>
<dbReference type="GO" id="GO:0001228">
    <property type="term" value="F:DNA-binding transcription activator activity, RNA polymerase II-specific"/>
    <property type="evidence" value="ECO:0007669"/>
    <property type="project" value="EnsemblFungi"/>
</dbReference>
<feature type="domain" description="Zn(2)-C6 fungal-type" evidence="8">
    <location>
        <begin position="38"/>
        <end position="69"/>
    </location>
</feature>
<keyword evidence="6" id="KW-0804">Transcription</keyword>
<evidence type="ECO:0000256" key="1">
    <source>
        <dbReference type="ARBA" id="ARBA00004123"/>
    </source>
</evidence>
<sequence>MDEDLSFMGITLHLDEKATERKKKRRVPSDQRRRVFRACKHCRLKKIRCDGQQPCSACRMSDCSSQCVYVQKSHRELPSKEYLEELSERQLCLEYIITCLCPGFNLETKNLVALSKQLSQKKKYSNSVAPEQNDGSGGEIEKLKLGLRDSQDFAKTSSNISSPGTHVLEAQDQTVVGRLEESLYLGKSTIESYLDSVQAQLGLDTFSSALKYPQETDLLAVPNETEQQLLMHARSLIPSKVVVDFLVDSFFTHVQTHLFLYHASYFKVRLKVFMSMESNNDSGFLCILLLVLALGNQYAAERQGDVPSSTNQMINIGNKLFQTALCIFPLVLQQSNVSTVQSAVLIGFYLQPTLHQKSCYTYFGLAIKCAISMGLHKNCSDQGLSTSSQELRNRLWWSVYSIDRFIAVTTGRPCSIPDSEISVPYPQMLAELEVPGKPTMIPKMHAMIDIAKLCKQIQECIYNQNHASFSNQLDAIRKCFTSLELWKRNQKVLTSFDESYYEQPNFRESAQLQMVYENAVLLTVRPLTLYKIKGVELSPECMQYVDLCKKSAMNIVRLAHILMGKDCLSSYSFLDYHLPFASGVVLLLFRSLEPNDSMNDALSSLWDVLEFLAKRNETSRSNLKVLKTLEEQLKLTVTYQEKNMADAIFNGYQNWQSWLGSLDDANLYSPISMQPQWQGDLLPNSVTMPDTIAPTLVDESTASSYFKPEIPNVQQPQPPMPLEVAPSLSLPVTVEPQYQMPPFMSWTELVQGIQENSPANSSN</sequence>
<dbReference type="Pfam" id="PF00172">
    <property type="entry name" value="Zn_clus"/>
    <property type="match status" value="1"/>
</dbReference>
<dbReference type="EMBL" id="KE651167">
    <property type="protein sequence ID" value="EEB08384.1"/>
    <property type="molecule type" value="Genomic_DNA"/>
</dbReference>
<dbReference type="JaponicusDB" id="SJAG_03538">
    <property type="gene designation" value="thi1"/>
</dbReference>
<evidence type="ECO:0000259" key="8">
    <source>
        <dbReference type="PROSITE" id="PS50048"/>
    </source>
</evidence>
<keyword evidence="5" id="KW-0238">DNA-binding</keyword>
<dbReference type="OMA" id="FRACKHC"/>
<evidence type="ECO:0000256" key="7">
    <source>
        <dbReference type="ARBA" id="ARBA00023242"/>
    </source>
</evidence>
<evidence type="ECO:0000256" key="5">
    <source>
        <dbReference type="ARBA" id="ARBA00023125"/>
    </source>
</evidence>
<dbReference type="GO" id="GO:0090180">
    <property type="term" value="P:positive regulation of thiamine biosynthetic process"/>
    <property type="evidence" value="ECO:0007669"/>
    <property type="project" value="EnsemblFungi"/>
</dbReference>
<dbReference type="SMART" id="SM00066">
    <property type="entry name" value="GAL4"/>
    <property type="match status" value="1"/>
</dbReference>
<dbReference type="AlphaFoldDB" id="B6K4H7"/>
<dbReference type="PANTHER" id="PTHR47540">
    <property type="entry name" value="THIAMINE REPRESSIBLE GENES REGULATORY PROTEIN THI5"/>
    <property type="match status" value="1"/>
</dbReference>
<dbReference type="CDD" id="cd12148">
    <property type="entry name" value="fungal_TF_MHR"/>
    <property type="match status" value="1"/>
</dbReference>
<dbReference type="SMART" id="SM00906">
    <property type="entry name" value="Fungal_trans"/>
    <property type="match status" value="1"/>
</dbReference>
<dbReference type="HOGENOM" id="CLU_360982_0_0_1"/>
<dbReference type="OrthoDB" id="3990906at2759"/>
<evidence type="ECO:0000313" key="11">
    <source>
        <dbReference type="Proteomes" id="UP000001744"/>
    </source>
</evidence>
<evidence type="ECO:0000256" key="6">
    <source>
        <dbReference type="ARBA" id="ARBA00023163"/>
    </source>
</evidence>
<keyword evidence="4" id="KW-0805">Transcription regulation</keyword>